<sequence length="182" mass="21138">MVAPSGGRRRRMYGQLLDEPGVTNSTRSSSPDVIVVHPENRCKHGFPLHVKYDWTFDNPGRRYASCYEREGVKCMPFKWVDPQWDARTKGILVKLMKMKQKVEEKKEANDKIYDIHIMKRGYFGDTTNELMNTETKNRHDAVMSHLKMGNDNRNLKAENDARMWKEECAKANMELEATAAKL</sequence>
<evidence type="ECO:0000313" key="3">
    <source>
        <dbReference type="Proteomes" id="UP000298652"/>
    </source>
</evidence>
<dbReference type="EMBL" id="CM016557">
    <property type="protein sequence ID" value="TKW09762.1"/>
    <property type="molecule type" value="Genomic_DNA"/>
</dbReference>
<dbReference type="AlphaFoldDB" id="A0A4U6U4B9"/>
<evidence type="ECO:0000256" key="1">
    <source>
        <dbReference type="SAM" id="MobiDB-lite"/>
    </source>
</evidence>
<proteinExistence type="predicted"/>
<dbReference type="Gramene" id="TKW09762">
    <property type="protein sequence ID" value="TKW09762"/>
    <property type="gene ID" value="SEVIR_6G123400v2"/>
</dbReference>
<name>A0A4U6U4B9_SETVI</name>
<gene>
    <name evidence="2" type="ORF">SEVIR_6G123400v2</name>
</gene>
<evidence type="ECO:0000313" key="2">
    <source>
        <dbReference type="EMBL" id="TKW09762.1"/>
    </source>
</evidence>
<organism evidence="2 3">
    <name type="scientific">Setaria viridis</name>
    <name type="common">Green bristlegrass</name>
    <name type="synonym">Setaria italica subsp. viridis</name>
    <dbReference type="NCBI Taxonomy" id="4556"/>
    <lineage>
        <taxon>Eukaryota</taxon>
        <taxon>Viridiplantae</taxon>
        <taxon>Streptophyta</taxon>
        <taxon>Embryophyta</taxon>
        <taxon>Tracheophyta</taxon>
        <taxon>Spermatophyta</taxon>
        <taxon>Magnoliopsida</taxon>
        <taxon>Liliopsida</taxon>
        <taxon>Poales</taxon>
        <taxon>Poaceae</taxon>
        <taxon>PACMAD clade</taxon>
        <taxon>Panicoideae</taxon>
        <taxon>Panicodae</taxon>
        <taxon>Paniceae</taxon>
        <taxon>Cenchrinae</taxon>
        <taxon>Setaria</taxon>
    </lineage>
</organism>
<dbReference type="Proteomes" id="UP000298652">
    <property type="component" value="Chromosome 6"/>
</dbReference>
<keyword evidence="3" id="KW-1185">Reference proteome</keyword>
<dbReference type="PANTHER" id="PTHR33248">
    <property type="entry name" value="ZINC ION-BINDING PROTEIN"/>
    <property type="match status" value="1"/>
</dbReference>
<reference evidence="2" key="1">
    <citation type="submission" date="2019-03" db="EMBL/GenBank/DDBJ databases">
        <title>WGS assembly of Setaria viridis.</title>
        <authorList>
            <person name="Huang P."/>
            <person name="Jenkins J."/>
            <person name="Grimwood J."/>
            <person name="Barry K."/>
            <person name="Healey A."/>
            <person name="Mamidi S."/>
            <person name="Sreedasyam A."/>
            <person name="Shu S."/>
            <person name="Feldman M."/>
            <person name="Wu J."/>
            <person name="Yu Y."/>
            <person name="Chen C."/>
            <person name="Johnson J."/>
            <person name="Rokhsar D."/>
            <person name="Baxter I."/>
            <person name="Schmutz J."/>
            <person name="Brutnell T."/>
            <person name="Kellogg E."/>
        </authorList>
    </citation>
    <scope>NUCLEOTIDE SEQUENCE [LARGE SCALE GENOMIC DNA]</scope>
</reference>
<protein>
    <recommendedName>
        <fullName evidence="4">Zinc finger GRF-type domain-containing protein</fullName>
    </recommendedName>
</protein>
<evidence type="ECO:0008006" key="4">
    <source>
        <dbReference type="Google" id="ProtNLM"/>
    </source>
</evidence>
<feature type="region of interest" description="Disordered" evidence="1">
    <location>
        <begin position="1"/>
        <end position="31"/>
    </location>
</feature>
<feature type="compositionally biased region" description="Polar residues" evidence="1">
    <location>
        <begin position="22"/>
        <end position="31"/>
    </location>
</feature>
<accession>A0A4U6U4B9</accession>